<evidence type="ECO:0000313" key="2">
    <source>
        <dbReference type="Proteomes" id="UP000639516"/>
    </source>
</evidence>
<dbReference type="EMBL" id="JAATTO010000022">
    <property type="protein sequence ID" value="MBC9979894.1"/>
    <property type="molecule type" value="Genomic_DNA"/>
</dbReference>
<dbReference type="Gene3D" id="1.10.575.10">
    <property type="entry name" value="P1 Nuclease"/>
    <property type="match status" value="1"/>
</dbReference>
<dbReference type="RefSeq" id="WP_188096907.1">
    <property type="nucleotide sequence ID" value="NZ_JAANIH010000004.1"/>
</dbReference>
<proteinExistence type="predicted"/>
<sequence>MSKRHPRVTPWLASAAGIVMVLAPQNAWSWGHTGHVGISQIAMQALPPEIPAFVRSAQAIAQVGELGAEADISKTTGLLTSATGNITTTRTVHDSERDPGHFIDLDDNGVVIGGVIPISQLPATRQDFDTQQRSATNPAGQTQYGGYLPYAILDGFQQLRKDFAIWRALSVGLMTATTDADRAYFRFQLQLRQELIIRDIGYWSHFVADASQPMHVSIHFNGWGNYPNPNGYTTAAIHAPFEGAFVRNNINFIAVAGQMRPYTNRGVATMEQRVPLYLEETLAQVASVYQAAKDSNNDNYKSAQPAEIAIVTKQLAAGASELRDEIVDAWRQSASVTVGFPLVRVSDIESGLVKVTPLTLGSD</sequence>
<dbReference type="Proteomes" id="UP000639516">
    <property type="component" value="Unassembled WGS sequence"/>
</dbReference>
<dbReference type="SUPFAM" id="SSF48537">
    <property type="entry name" value="Phospholipase C/P1 nuclease"/>
    <property type="match status" value="1"/>
</dbReference>
<comment type="caution">
    <text evidence="1">The sequence shown here is derived from an EMBL/GenBank/DDBJ whole genome shotgun (WGS) entry which is preliminary data.</text>
</comment>
<organism evidence="1 2">
    <name type="scientific">Bradyrhizobium campsiandrae</name>
    <dbReference type="NCBI Taxonomy" id="1729892"/>
    <lineage>
        <taxon>Bacteria</taxon>
        <taxon>Pseudomonadati</taxon>
        <taxon>Pseudomonadota</taxon>
        <taxon>Alphaproteobacteria</taxon>
        <taxon>Hyphomicrobiales</taxon>
        <taxon>Nitrobacteraceae</taxon>
        <taxon>Bradyrhizobium</taxon>
    </lineage>
</organism>
<gene>
    <name evidence="1" type="ORF">HA482_16965</name>
</gene>
<evidence type="ECO:0000313" key="1">
    <source>
        <dbReference type="EMBL" id="MBC9979894.1"/>
    </source>
</evidence>
<reference evidence="1 2" key="1">
    <citation type="journal article" date="2020" name="Arch. Microbiol.">
        <title>Bradyrhizobium campsiandrae sp. nov., a nitrogen-fixing bacterial strain isolated from a native leguminous tree from the Amazon adapted to flooded conditions.</title>
        <authorList>
            <person name="Cabral Michel D."/>
            <person name="Martins da Costa E."/>
            <person name="Azarias Guimaraes A."/>
            <person name="Soares de Carvalho T."/>
            <person name="Santos de Castro Caputo P."/>
            <person name="Willems A."/>
            <person name="de Souza Moreira F.M."/>
        </authorList>
    </citation>
    <scope>NUCLEOTIDE SEQUENCE [LARGE SCALE GENOMIC DNA]</scope>
    <source>
        <strain evidence="2">INPA 384B</strain>
    </source>
</reference>
<dbReference type="InterPro" id="IPR008947">
    <property type="entry name" value="PLipase_C/P1_nuclease_dom_sf"/>
</dbReference>
<name>A0ABR7U787_9BRAD</name>
<keyword evidence="2" id="KW-1185">Reference proteome</keyword>
<accession>A0ABR7U787</accession>
<protein>
    <submittedName>
        <fullName evidence="1">S1/P1 Nuclease</fullName>
    </submittedName>
</protein>